<gene>
    <name evidence="6" type="primary">rpsQ</name>
    <name evidence="8" type="ORF">ThesuDRAFT_00568</name>
</gene>
<keyword evidence="2 6" id="KW-0699">rRNA-binding</keyword>
<keyword evidence="9" id="KW-1185">Reference proteome</keyword>
<dbReference type="GO" id="GO:0022627">
    <property type="term" value="C:cytosolic small ribosomal subunit"/>
    <property type="evidence" value="ECO:0007669"/>
    <property type="project" value="UniProtKB-UniRule"/>
</dbReference>
<protein>
    <recommendedName>
        <fullName evidence="6">Small ribosomal subunit protein uS17</fullName>
    </recommendedName>
</protein>
<dbReference type="HAMAP" id="MF_01345_B">
    <property type="entry name" value="Ribosomal_uS17_B"/>
    <property type="match status" value="1"/>
</dbReference>
<evidence type="ECO:0000313" key="9">
    <source>
        <dbReference type="Proteomes" id="UP000005710"/>
    </source>
</evidence>
<keyword evidence="3 6" id="KW-0694">RNA-binding</keyword>
<dbReference type="AlphaFoldDB" id="K6PPL0"/>
<evidence type="ECO:0000256" key="3">
    <source>
        <dbReference type="ARBA" id="ARBA00022884"/>
    </source>
</evidence>
<dbReference type="InterPro" id="IPR019984">
    <property type="entry name" value="Ribosomal_uS17_bact/chlr"/>
</dbReference>
<evidence type="ECO:0000313" key="8">
    <source>
        <dbReference type="EMBL" id="EKP94857.1"/>
    </source>
</evidence>
<dbReference type="Pfam" id="PF00366">
    <property type="entry name" value="Ribosomal_S17"/>
    <property type="match status" value="1"/>
</dbReference>
<reference evidence="8" key="2">
    <citation type="submission" date="2012-10" db="EMBL/GenBank/DDBJ databases">
        <title>Improved high-quality draft of Thermaerobacter subterraneus C21, DSM 13965.</title>
        <authorList>
            <consortium name="DOE Joint Genome Institute"/>
            <person name="Eisen J."/>
            <person name="Huntemann M."/>
            <person name="Wei C.-L."/>
            <person name="Han J."/>
            <person name="Detter J.C."/>
            <person name="Han C."/>
            <person name="Tapia R."/>
            <person name="Chen A."/>
            <person name="Kyrpides N."/>
            <person name="Mavromatis K."/>
            <person name="Markowitz V."/>
            <person name="Szeto E."/>
            <person name="Ivanova N."/>
            <person name="Mikhailova N."/>
            <person name="Ovchinnikova G."/>
            <person name="Pagani I."/>
            <person name="Pati A."/>
            <person name="Goodwin L."/>
            <person name="Nordberg H.P."/>
            <person name="Cantor M.N."/>
            <person name="Hua S.X."/>
            <person name="Woyke T."/>
            <person name="Eisen J."/>
            <person name="Klenk H.-P."/>
        </authorList>
    </citation>
    <scope>NUCLEOTIDE SEQUENCE [LARGE SCALE GENOMIC DNA]</scope>
    <source>
        <strain evidence="8">DSM 13965</strain>
    </source>
</reference>
<dbReference type="SUPFAM" id="SSF50249">
    <property type="entry name" value="Nucleic acid-binding proteins"/>
    <property type="match status" value="1"/>
</dbReference>
<evidence type="ECO:0000256" key="1">
    <source>
        <dbReference type="ARBA" id="ARBA00010254"/>
    </source>
</evidence>
<dbReference type="Proteomes" id="UP000005710">
    <property type="component" value="Unassembled WGS sequence"/>
</dbReference>
<dbReference type="InterPro" id="IPR000266">
    <property type="entry name" value="Ribosomal_uS17"/>
</dbReference>
<comment type="function">
    <text evidence="6">One of the primary rRNA binding proteins, it binds specifically to the 5'-end of 16S ribosomal RNA.</text>
</comment>
<dbReference type="RefSeq" id="WP_006902843.1">
    <property type="nucleotide sequence ID" value="NZ_JH976535.1"/>
</dbReference>
<evidence type="ECO:0000256" key="2">
    <source>
        <dbReference type="ARBA" id="ARBA00022730"/>
    </source>
</evidence>
<organism evidence="8 9">
    <name type="scientific">Thermaerobacter subterraneus DSM 13965</name>
    <dbReference type="NCBI Taxonomy" id="867903"/>
    <lineage>
        <taxon>Bacteria</taxon>
        <taxon>Bacillati</taxon>
        <taxon>Bacillota</taxon>
        <taxon>Clostridia</taxon>
        <taxon>Eubacteriales</taxon>
        <taxon>Clostridiales Family XVII. Incertae Sedis</taxon>
        <taxon>Thermaerobacter</taxon>
    </lineage>
</organism>
<dbReference type="HOGENOM" id="CLU_073626_1_0_9"/>
<dbReference type="OrthoDB" id="9811714at2"/>
<comment type="subunit">
    <text evidence="6">Part of the 30S ribosomal subunit.</text>
</comment>
<dbReference type="FunFam" id="2.40.50.140:FF:000123">
    <property type="entry name" value="30S ribosomal protein S17"/>
    <property type="match status" value="1"/>
</dbReference>
<evidence type="ECO:0000256" key="4">
    <source>
        <dbReference type="ARBA" id="ARBA00022980"/>
    </source>
</evidence>
<comment type="similarity">
    <text evidence="1 6 7">Belongs to the universal ribosomal protein uS17 family.</text>
</comment>
<dbReference type="eggNOG" id="COG0186">
    <property type="taxonomic scope" value="Bacteria"/>
</dbReference>
<keyword evidence="5 6" id="KW-0687">Ribonucleoprotein</keyword>
<dbReference type="PANTHER" id="PTHR10744">
    <property type="entry name" value="40S RIBOSOMAL PROTEIN S11 FAMILY MEMBER"/>
    <property type="match status" value="1"/>
</dbReference>
<dbReference type="Gene3D" id="2.40.50.140">
    <property type="entry name" value="Nucleic acid-binding proteins"/>
    <property type="match status" value="1"/>
</dbReference>
<evidence type="ECO:0000256" key="6">
    <source>
        <dbReference type="HAMAP-Rule" id="MF_01345"/>
    </source>
</evidence>
<dbReference type="NCBIfam" id="NF004123">
    <property type="entry name" value="PRK05610.1"/>
    <property type="match status" value="1"/>
</dbReference>
<keyword evidence="4 6" id="KW-0689">Ribosomal protein</keyword>
<dbReference type="PRINTS" id="PR00973">
    <property type="entry name" value="RIBOSOMALS17"/>
</dbReference>
<dbReference type="GO" id="GO:0019843">
    <property type="term" value="F:rRNA binding"/>
    <property type="evidence" value="ECO:0007669"/>
    <property type="project" value="UniProtKB-UniRule"/>
</dbReference>
<reference evidence="8" key="1">
    <citation type="submission" date="2010-10" db="EMBL/GenBank/DDBJ databases">
        <authorList>
            <consortium name="US DOE Joint Genome Institute (JGI-PGF)"/>
            <person name="Lucas S."/>
            <person name="Copeland A."/>
            <person name="Lapidus A."/>
            <person name="Bruce D."/>
            <person name="Goodwin L."/>
            <person name="Pitluck S."/>
            <person name="Kyrpides N."/>
            <person name="Mavromatis K."/>
            <person name="Detter J.C."/>
            <person name="Han C."/>
            <person name="Land M."/>
            <person name="Hauser L."/>
            <person name="Markowitz V."/>
            <person name="Cheng J.-F."/>
            <person name="Hugenholtz P."/>
            <person name="Woyke T."/>
            <person name="Wu D."/>
            <person name="Pukall R."/>
            <person name="Wahrenburg C."/>
            <person name="Brambilla E."/>
            <person name="Klenk H.-P."/>
            <person name="Eisen J.A."/>
        </authorList>
    </citation>
    <scope>NUCLEOTIDE SEQUENCE [LARGE SCALE GENOMIC DNA]</scope>
    <source>
        <strain evidence="8">DSM 13965</strain>
    </source>
</reference>
<proteinExistence type="inferred from homology"/>
<dbReference type="GO" id="GO:0006412">
    <property type="term" value="P:translation"/>
    <property type="evidence" value="ECO:0007669"/>
    <property type="project" value="UniProtKB-UniRule"/>
</dbReference>
<accession>K6PPL0</accession>
<evidence type="ECO:0000256" key="5">
    <source>
        <dbReference type="ARBA" id="ARBA00023274"/>
    </source>
</evidence>
<dbReference type="GO" id="GO:0003735">
    <property type="term" value="F:structural constituent of ribosome"/>
    <property type="evidence" value="ECO:0007669"/>
    <property type="project" value="UniProtKB-UniRule"/>
</dbReference>
<dbReference type="InterPro" id="IPR012340">
    <property type="entry name" value="NA-bd_OB-fold"/>
</dbReference>
<name>K6PPL0_9FIRM</name>
<dbReference type="STRING" id="867903.ThesuDRAFT_00568"/>
<dbReference type="NCBIfam" id="TIGR03635">
    <property type="entry name" value="uS17_bact"/>
    <property type="match status" value="1"/>
</dbReference>
<dbReference type="CDD" id="cd00364">
    <property type="entry name" value="Ribosomal_uS17"/>
    <property type="match status" value="1"/>
</dbReference>
<dbReference type="InterPro" id="IPR019979">
    <property type="entry name" value="Ribosomal_uS17_CS"/>
</dbReference>
<sequence length="103" mass="11895">MAQERGKRKTRVGVVVSDKMDKTVVVAVESLVPHPLYGKRIRRTKKFMAHDENNECRVGDKVRIMETRPLSRHKRWRVVEILDRPQLAALAAEDLPEEEQPPA</sequence>
<comment type="caution">
    <text evidence="8">The sequence shown here is derived from an EMBL/GenBank/DDBJ whole genome shotgun (WGS) entry which is preliminary data.</text>
</comment>
<evidence type="ECO:0000256" key="7">
    <source>
        <dbReference type="RuleBase" id="RU003872"/>
    </source>
</evidence>
<dbReference type="PROSITE" id="PS00056">
    <property type="entry name" value="RIBOSOMAL_S17"/>
    <property type="match status" value="1"/>
</dbReference>
<dbReference type="EMBL" id="AENY02000002">
    <property type="protein sequence ID" value="EKP94857.1"/>
    <property type="molecule type" value="Genomic_DNA"/>
</dbReference>
<dbReference type="PANTHER" id="PTHR10744:SF1">
    <property type="entry name" value="SMALL RIBOSOMAL SUBUNIT PROTEIN US17M"/>
    <property type="match status" value="1"/>
</dbReference>